<dbReference type="RefSeq" id="XP_024877801.1">
    <property type="nucleotide sequence ID" value="XM_025022033.1"/>
</dbReference>
<dbReference type="GO" id="GO:0005506">
    <property type="term" value="F:iron ion binding"/>
    <property type="evidence" value="ECO:0007669"/>
    <property type="project" value="InterPro"/>
</dbReference>
<dbReference type="PANTHER" id="PTHR24291">
    <property type="entry name" value="CYTOCHROME P450 FAMILY 4"/>
    <property type="match status" value="1"/>
</dbReference>
<dbReference type="InterPro" id="IPR017972">
    <property type="entry name" value="Cyt_P450_CS"/>
</dbReference>
<keyword evidence="16" id="KW-1133">Transmembrane helix</keyword>
<evidence type="ECO:0000256" key="11">
    <source>
        <dbReference type="ARBA" id="ARBA00023004"/>
    </source>
</evidence>
<dbReference type="InterPro" id="IPR036396">
    <property type="entry name" value="Cyt_P450_sf"/>
</dbReference>
<evidence type="ECO:0000256" key="1">
    <source>
        <dbReference type="ARBA" id="ARBA00001971"/>
    </source>
</evidence>
<dbReference type="GO" id="GO:0005789">
    <property type="term" value="C:endoplasmic reticulum membrane"/>
    <property type="evidence" value="ECO:0007669"/>
    <property type="project" value="UniProtKB-SubCell"/>
</dbReference>
<protein>
    <submittedName>
        <fullName evidence="18">Cytochrome P450 4C1-like isoform X1</fullName>
    </submittedName>
</protein>
<keyword evidence="8" id="KW-0256">Endoplasmic reticulum</keyword>
<dbReference type="PROSITE" id="PS00086">
    <property type="entry name" value="CYTOCHROME_P450"/>
    <property type="match status" value="1"/>
</dbReference>
<keyword evidence="13 16" id="KW-0472">Membrane</keyword>
<dbReference type="CDD" id="cd20628">
    <property type="entry name" value="CYP4"/>
    <property type="match status" value="1"/>
</dbReference>
<keyword evidence="6 14" id="KW-0349">Heme</keyword>
<dbReference type="PRINTS" id="PR00385">
    <property type="entry name" value="P450"/>
</dbReference>
<dbReference type="GeneID" id="112458410"/>
<evidence type="ECO:0000256" key="7">
    <source>
        <dbReference type="ARBA" id="ARBA00022723"/>
    </source>
</evidence>
<proteinExistence type="inferred from homology"/>
<dbReference type="GO" id="GO:0016705">
    <property type="term" value="F:oxidoreductase activity, acting on paired donors, with incorporation or reduction of molecular oxygen"/>
    <property type="evidence" value="ECO:0007669"/>
    <property type="project" value="InterPro"/>
</dbReference>
<evidence type="ECO:0000256" key="13">
    <source>
        <dbReference type="ARBA" id="ARBA00023136"/>
    </source>
</evidence>
<sequence>MEIRQVRPVLSLLSDQAANVNGRILRRATMYFLYTITVLFILIVLGGGGFHYYIHYGRNGRLISLIPGPSGYPIFGNLLQYIGPREKQWKLLISLIDQYYPIVKLWGFSIPFVFIRHPDDLQTILSSRHHIRKNFFYDVLRPWMGNNILISEGAKWRSIRKTVTPAFHFDILKQHAEILIKEGENLTTSLKNTGGTVVKDLVSFVSEHTLNAICETSMGISLRDFGEFQQKYRKAVNRIGELFIYRLVRMWLHNDWIFSLTSKGKEQENILRMLHGFTNHIITERKRYHERNNGQLLRRNGKLSLLDHLIAENRKGRLTDLDVKEQIDGFMFAGHDTTALNLTYLLMLLAEHKDIQDRVRNEVNTTFQENGKKFNKKLLDNLTYLDRCIKETLRLYPSVFLISRVAEEDVKLQSYLVPAGTTVVLNIYGVHRDPNFWLNPETFDPDRFLPERTRNRHFYSYIPFSAGSRNCLGQRYAFLQIKALIAPLIQNYYLEPIDYLKNLRLQADLVLRPACPLRVKFVPI</sequence>
<dbReference type="InterPro" id="IPR001128">
    <property type="entry name" value="Cyt_P450"/>
</dbReference>
<evidence type="ECO:0000256" key="8">
    <source>
        <dbReference type="ARBA" id="ARBA00022824"/>
    </source>
</evidence>
<dbReference type="Proteomes" id="UP000504618">
    <property type="component" value="Unplaced"/>
</dbReference>
<dbReference type="OrthoDB" id="1470350at2759"/>
<organism evidence="17 18">
    <name type="scientific">Temnothorax curvispinosus</name>
    <dbReference type="NCBI Taxonomy" id="300111"/>
    <lineage>
        <taxon>Eukaryota</taxon>
        <taxon>Metazoa</taxon>
        <taxon>Ecdysozoa</taxon>
        <taxon>Arthropoda</taxon>
        <taxon>Hexapoda</taxon>
        <taxon>Insecta</taxon>
        <taxon>Pterygota</taxon>
        <taxon>Neoptera</taxon>
        <taxon>Endopterygota</taxon>
        <taxon>Hymenoptera</taxon>
        <taxon>Apocrita</taxon>
        <taxon>Aculeata</taxon>
        <taxon>Formicoidea</taxon>
        <taxon>Formicidae</taxon>
        <taxon>Myrmicinae</taxon>
        <taxon>Temnothorax</taxon>
    </lineage>
</organism>
<comment type="similarity">
    <text evidence="5 15">Belongs to the cytochrome P450 family.</text>
</comment>
<dbReference type="PRINTS" id="PR00463">
    <property type="entry name" value="EP450I"/>
</dbReference>
<keyword evidence="12 15" id="KW-0503">Monooxygenase</keyword>
<name>A0A6J1Q8X0_9HYME</name>
<evidence type="ECO:0000313" key="17">
    <source>
        <dbReference type="Proteomes" id="UP000504618"/>
    </source>
</evidence>
<evidence type="ECO:0000256" key="5">
    <source>
        <dbReference type="ARBA" id="ARBA00010617"/>
    </source>
</evidence>
<evidence type="ECO:0000256" key="3">
    <source>
        <dbReference type="ARBA" id="ARBA00004174"/>
    </source>
</evidence>
<comment type="function">
    <text evidence="2">May be involved in the metabolism of insect hormones and in the breakdown of synthetic insecticides.</text>
</comment>
<keyword evidence="7 14" id="KW-0479">Metal-binding</keyword>
<dbReference type="GO" id="GO:0020037">
    <property type="term" value="F:heme binding"/>
    <property type="evidence" value="ECO:0007669"/>
    <property type="project" value="InterPro"/>
</dbReference>
<dbReference type="Pfam" id="PF00067">
    <property type="entry name" value="p450"/>
    <property type="match status" value="1"/>
</dbReference>
<dbReference type="SUPFAM" id="SSF48264">
    <property type="entry name" value="Cytochrome P450"/>
    <property type="match status" value="1"/>
</dbReference>
<dbReference type="InterPro" id="IPR050196">
    <property type="entry name" value="Cytochrome_P450_Monoox"/>
</dbReference>
<reference evidence="18" key="1">
    <citation type="submission" date="2025-08" db="UniProtKB">
        <authorList>
            <consortium name="RefSeq"/>
        </authorList>
    </citation>
    <scope>IDENTIFICATION</scope>
    <source>
        <tissue evidence="18">Whole body</tissue>
    </source>
</reference>
<keyword evidence="10 15" id="KW-0560">Oxidoreductase</keyword>
<feature type="binding site" description="axial binding residue" evidence="14">
    <location>
        <position position="471"/>
    </location>
    <ligand>
        <name>heme</name>
        <dbReference type="ChEBI" id="CHEBI:30413"/>
    </ligand>
    <ligandPart>
        <name>Fe</name>
        <dbReference type="ChEBI" id="CHEBI:18248"/>
    </ligandPart>
</feature>
<evidence type="ECO:0000313" key="18">
    <source>
        <dbReference type="RefSeq" id="XP_024877801.1"/>
    </source>
</evidence>
<evidence type="ECO:0000256" key="2">
    <source>
        <dbReference type="ARBA" id="ARBA00003690"/>
    </source>
</evidence>
<dbReference type="GO" id="GO:0004497">
    <property type="term" value="F:monooxygenase activity"/>
    <property type="evidence" value="ECO:0007669"/>
    <property type="project" value="UniProtKB-KW"/>
</dbReference>
<evidence type="ECO:0000256" key="15">
    <source>
        <dbReference type="RuleBase" id="RU000461"/>
    </source>
</evidence>
<keyword evidence="17" id="KW-1185">Reference proteome</keyword>
<dbReference type="PANTHER" id="PTHR24291:SF189">
    <property type="entry name" value="CYTOCHROME P450 4C3-RELATED"/>
    <property type="match status" value="1"/>
</dbReference>
<evidence type="ECO:0000256" key="6">
    <source>
        <dbReference type="ARBA" id="ARBA00022617"/>
    </source>
</evidence>
<evidence type="ECO:0000256" key="4">
    <source>
        <dbReference type="ARBA" id="ARBA00004406"/>
    </source>
</evidence>
<evidence type="ECO:0000256" key="10">
    <source>
        <dbReference type="ARBA" id="ARBA00023002"/>
    </source>
</evidence>
<evidence type="ECO:0000256" key="14">
    <source>
        <dbReference type="PIRSR" id="PIRSR602401-1"/>
    </source>
</evidence>
<keyword evidence="11 14" id="KW-0408">Iron</keyword>
<feature type="transmembrane region" description="Helical" evidence="16">
    <location>
        <begin position="31"/>
        <end position="54"/>
    </location>
</feature>
<evidence type="ECO:0000256" key="9">
    <source>
        <dbReference type="ARBA" id="ARBA00022848"/>
    </source>
</evidence>
<evidence type="ECO:0000256" key="12">
    <source>
        <dbReference type="ARBA" id="ARBA00023033"/>
    </source>
</evidence>
<keyword evidence="9" id="KW-0492">Microsome</keyword>
<comment type="subcellular location">
    <subcellularLocation>
        <location evidence="4">Endoplasmic reticulum membrane</location>
        <topology evidence="4">Peripheral membrane protein</topology>
    </subcellularLocation>
    <subcellularLocation>
        <location evidence="3">Microsome membrane</location>
        <topology evidence="3">Peripheral membrane protein</topology>
    </subcellularLocation>
</comment>
<dbReference type="InterPro" id="IPR002401">
    <property type="entry name" value="Cyt_P450_E_grp-I"/>
</dbReference>
<comment type="cofactor">
    <cofactor evidence="1 14">
        <name>heme</name>
        <dbReference type="ChEBI" id="CHEBI:30413"/>
    </cofactor>
</comment>
<accession>A0A6J1Q8X0</accession>
<dbReference type="Gene3D" id="1.10.630.10">
    <property type="entry name" value="Cytochrome P450"/>
    <property type="match status" value="1"/>
</dbReference>
<keyword evidence="16" id="KW-0812">Transmembrane</keyword>
<dbReference type="AlphaFoldDB" id="A0A6J1Q8X0"/>
<evidence type="ECO:0000256" key="16">
    <source>
        <dbReference type="SAM" id="Phobius"/>
    </source>
</evidence>
<gene>
    <name evidence="18" type="primary">LOC112458410</name>
</gene>